<dbReference type="PANTHER" id="PTHR20963">
    <property type="entry name" value="MULTIPLE INOSITOL POLYPHOSPHATE PHOSPHATASE-RELATED"/>
    <property type="match status" value="1"/>
</dbReference>
<evidence type="ECO:0000256" key="1">
    <source>
        <dbReference type="ARBA" id="ARBA00004370"/>
    </source>
</evidence>
<comment type="catalytic activity">
    <reaction evidence="11">
        <text>1D-myo-inositol 1,2,4,5,6-pentakisphosphate + H2O = 1D-myo-inositol 1,2,5,6-tetrakisphosphate + phosphate</text>
        <dbReference type="Rhea" id="RHEA:77115"/>
        <dbReference type="ChEBI" id="CHEBI:15377"/>
        <dbReference type="ChEBI" id="CHEBI:43474"/>
        <dbReference type="ChEBI" id="CHEBI:57798"/>
        <dbReference type="ChEBI" id="CHEBI:195535"/>
        <dbReference type="EC" id="3.1.3.62"/>
    </reaction>
    <physiologicalReaction direction="left-to-right" evidence="11">
        <dbReference type="Rhea" id="RHEA:77116"/>
    </physiologicalReaction>
</comment>
<evidence type="ECO:0000256" key="10">
    <source>
        <dbReference type="ARBA" id="ARBA00043668"/>
    </source>
</evidence>
<dbReference type="Gene3D" id="3.40.50.1240">
    <property type="entry name" value="Phosphoglycerate mutase-like"/>
    <property type="match status" value="1"/>
</dbReference>
<evidence type="ECO:0000256" key="2">
    <source>
        <dbReference type="ARBA" id="ARBA00008422"/>
    </source>
</evidence>
<comment type="catalytic activity">
    <reaction evidence="10">
        <text>1D-myo-inositol 1,2,5,6-tetrakisphosphate + H2O = 1D-myo-inositol 1,2,6-trisphosphate + phosphate</text>
        <dbReference type="Rhea" id="RHEA:77119"/>
        <dbReference type="ChEBI" id="CHEBI:15377"/>
        <dbReference type="ChEBI" id="CHEBI:43474"/>
        <dbReference type="ChEBI" id="CHEBI:195535"/>
        <dbReference type="ChEBI" id="CHEBI:195537"/>
        <dbReference type="EC" id="3.1.3.62"/>
    </reaction>
    <physiologicalReaction direction="left-to-right" evidence="10">
        <dbReference type="Rhea" id="RHEA:77120"/>
    </physiologicalReaction>
</comment>
<evidence type="ECO:0000256" key="13">
    <source>
        <dbReference type="ARBA" id="ARBA00043832"/>
    </source>
</evidence>
<dbReference type="HOGENOM" id="CLU_029165_4_0_10"/>
<proteinExistence type="inferred from homology"/>
<evidence type="ECO:0000256" key="12">
    <source>
        <dbReference type="ARBA" id="ARBA00043691"/>
    </source>
</evidence>
<dbReference type="InterPro" id="IPR000560">
    <property type="entry name" value="His_Pase_clade-2"/>
</dbReference>
<evidence type="ECO:0000313" key="14">
    <source>
        <dbReference type="EMBL" id="EGV29993.1"/>
    </source>
</evidence>
<comment type="catalytic activity">
    <reaction evidence="13">
        <text>(2R)-2,3-bisphosphoglycerate + H2O = (2R)-2-phosphoglycerate + phosphate</text>
        <dbReference type="Rhea" id="RHEA:27381"/>
        <dbReference type="ChEBI" id="CHEBI:15377"/>
        <dbReference type="ChEBI" id="CHEBI:43474"/>
        <dbReference type="ChEBI" id="CHEBI:58248"/>
        <dbReference type="ChEBI" id="CHEBI:58289"/>
        <dbReference type="EC" id="3.1.3.80"/>
    </reaction>
    <physiologicalReaction direction="left-to-right" evidence="13">
        <dbReference type="Rhea" id="RHEA:27382"/>
    </physiologicalReaction>
</comment>
<evidence type="ECO:0000256" key="6">
    <source>
        <dbReference type="ARBA" id="ARBA00022729"/>
    </source>
</evidence>
<dbReference type="Pfam" id="PF00328">
    <property type="entry name" value="His_Phos_2"/>
    <property type="match status" value="1"/>
</dbReference>
<keyword evidence="8" id="KW-0472">Membrane</keyword>
<dbReference type="EC" id="3.1.3.62" evidence="4"/>
<keyword evidence="6" id="KW-0732">Signal</keyword>
<comment type="catalytic activity">
    <reaction evidence="12">
        <text>1D-myo-inositol hexakisphosphate + H2O = 1D-myo-inositol 1,2,4,5,6-pentakisphosphate + phosphate</text>
        <dbReference type="Rhea" id="RHEA:16989"/>
        <dbReference type="ChEBI" id="CHEBI:15377"/>
        <dbReference type="ChEBI" id="CHEBI:43474"/>
        <dbReference type="ChEBI" id="CHEBI:57798"/>
        <dbReference type="ChEBI" id="CHEBI:58130"/>
        <dbReference type="EC" id="3.1.3.62"/>
    </reaction>
    <physiologicalReaction direction="left-to-right" evidence="12">
        <dbReference type="Rhea" id="RHEA:16990"/>
    </physiologicalReaction>
</comment>
<evidence type="ECO:0000256" key="3">
    <source>
        <dbReference type="ARBA" id="ARBA00012976"/>
    </source>
</evidence>
<organism evidence="14 15">
    <name type="scientific">Segatella oulorum F0390</name>
    <dbReference type="NCBI Taxonomy" id="702438"/>
    <lineage>
        <taxon>Bacteria</taxon>
        <taxon>Pseudomonadati</taxon>
        <taxon>Bacteroidota</taxon>
        <taxon>Bacteroidia</taxon>
        <taxon>Bacteroidales</taxon>
        <taxon>Prevotellaceae</taxon>
        <taxon>Segatella</taxon>
    </lineage>
</organism>
<keyword evidence="15" id="KW-1185">Reference proteome</keyword>
<dbReference type="CDD" id="cd07061">
    <property type="entry name" value="HP_HAP_like"/>
    <property type="match status" value="1"/>
</dbReference>
<accession>G1WD99</accession>
<dbReference type="GO" id="GO:0016020">
    <property type="term" value="C:membrane"/>
    <property type="evidence" value="ECO:0007669"/>
    <property type="project" value="UniProtKB-SubCell"/>
</dbReference>
<evidence type="ECO:0000256" key="9">
    <source>
        <dbReference type="ARBA" id="ARBA00031642"/>
    </source>
</evidence>
<comment type="similarity">
    <text evidence="2">Belongs to the histidine acid phosphatase family. MINPP1 subfamily.</text>
</comment>
<dbReference type="Proteomes" id="UP000005141">
    <property type="component" value="Unassembled WGS sequence"/>
</dbReference>
<protein>
    <recommendedName>
        <fullName evidence="5">Multiple inositol polyphosphate phosphatase 1</fullName>
        <ecNumber evidence="4">3.1.3.62</ecNumber>
        <ecNumber evidence="3">3.1.3.80</ecNumber>
    </recommendedName>
    <alternativeName>
        <fullName evidence="9">2,3-bisphosphoglycerate 3-phosphatase</fullName>
    </alternativeName>
</protein>
<dbReference type="OrthoDB" id="9762711at2"/>
<reference evidence="14 15" key="1">
    <citation type="submission" date="2011-07" db="EMBL/GenBank/DDBJ databases">
        <title>The Genome Sequence of Prevotella oulorum F0390.</title>
        <authorList>
            <consortium name="The Broad Institute Genome Sequencing Platform"/>
            <consortium name="The Broad Institute Genome Sequencing Center for Infectious Disease"/>
            <person name="Earl A."/>
            <person name="Ward D."/>
            <person name="Feldgarden M."/>
            <person name="Gevers D."/>
            <person name="Izard J."/>
            <person name="Ganesan A."/>
            <person name="Baranova O.V."/>
            <person name="Blanton J.M."/>
            <person name="Tanner A.C."/>
            <person name="Dewhirst F.E."/>
            <person name="Young S.K."/>
            <person name="Zeng Q."/>
            <person name="Gargeya S."/>
            <person name="Fitzgerald M."/>
            <person name="Haas B."/>
            <person name="Abouelleil A."/>
            <person name="Alvarado L."/>
            <person name="Arachchi H.M."/>
            <person name="Berlin A."/>
            <person name="Brown A."/>
            <person name="Chapman S.B."/>
            <person name="Chen Z."/>
            <person name="Dunbar C."/>
            <person name="Freedman E."/>
            <person name="Gearin G."/>
            <person name="Gellesch M."/>
            <person name="Goldberg J."/>
            <person name="Griggs A."/>
            <person name="Gujja S."/>
            <person name="Heiman D."/>
            <person name="Howarth C."/>
            <person name="Larson L."/>
            <person name="Lui A."/>
            <person name="MacDonald P.J.P."/>
            <person name="Mehta T."/>
            <person name="Montmayeur A."/>
            <person name="Murphy C."/>
            <person name="Neiman D."/>
            <person name="Pearson M."/>
            <person name="Priest M."/>
            <person name="Roberts A."/>
            <person name="Saif S."/>
            <person name="Shea T."/>
            <person name="Shenoy N."/>
            <person name="Sisk P."/>
            <person name="Stolte C."/>
            <person name="Sykes S."/>
            <person name="Wortman J."/>
            <person name="Nusbaum C."/>
            <person name="Birren B."/>
        </authorList>
    </citation>
    <scope>NUCLEOTIDE SEQUENCE [LARGE SCALE GENOMIC DNA]</scope>
    <source>
        <strain evidence="14 15">F0390</strain>
    </source>
</reference>
<evidence type="ECO:0000256" key="11">
    <source>
        <dbReference type="ARBA" id="ARBA00043671"/>
    </source>
</evidence>
<dbReference type="eggNOG" id="COG3537">
    <property type="taxonomic scope" value="Bacteria"/>
</dbReference>
<comment type="subcellular location">
    <subcellularLocation>
        <location evidence="1">Membrane</location>
    </subcellularLocation>
</comment>
<evidence type="ECO:0000256" key="8">
    <source>
        <dbReference type="ARBA" id="ARBA00023136"/>
    </source>
</evidence>
<name>G1WD99_9BACT</name>
<dbReference type="AlphaFoldDB" id="G1WD99"/>
<dbReference type="EMBL" id="ADGI01000056">
    <property type="protein sequence ID" value="EGV29993.1"/>
    <property type="molecule type" value="Genomic_DNA"/>
</dbReference>
<keyword evidence="7" id="KW-0378">Hydrolase</keyword>
<comment type="caution">
    <text evidence="14">The sequence shown here is derived from an EMBL/GenBank/DDBJ whole genome shotgun (WGS) entry which is preliminary data.</text>
</comment>
<evidence type="ECO:0000256" key="4">
    <source>
        <dbReference type="ARBA" id="ARBA00013040"/>
    </source>
</evidence>
<dbReference type="EC" id="3.1.3.80" evidence="3"/>
<dbReference type="PATRIC" id="fig|702438.4.peg.1875"/>
<evidence type="ECO:0000256" key="7">
    <source>
        <dbReference type="ARBA" id="ARBA00022801"/>
    </source>
</evidence>
<gene>
    <name evidence="14" type="ORF">HMPREF9431_01800</name>
</gene>
<sequence length="494" mass="55490">MVFRLFMLFLQHRKQFVDVKNNKGKQMRTKRIVLLVVCGMMAICSHAQTTRAQMSGPFCAYIPPQEADTLPAPEGAVPFYISHYGRHGSRWLMHQAQYDGVLSFFFNRNNLTKLGRLVAKRLAKVAQAARGKAALLTPLGEQQQREIAQRMRQNYPTVFRSSATVHVYASPAERCQQSKMAFIAGLNAANRAPIALLLHNDSIAFSWLAPTSAEFKAWKARPHKLPTLPTAHFLTALFRDTTQVKRGERLMIELYKLAADMQNVPLKIRFDDAFNDDEWRACYERNNRGMWLLHGQAPDNQGVTQRVVAPLWQQIVDEAAQALQGKVAATLRFGHDTSLYHLLALLGTDKLSDEHADALEQIIPMAANLQIVFYCRREQVGKPLGPDDVLVKFLLNERPMRLSKVGSEDVAPDGKTGYYYRWSRVLAYVAKRLAAANAQGRWAMAYPLVGTAGQLQHPKPSINGTASSGKRCSQGWERVDFTKTSVPKVGNSEI</sequence>
<dbReference type="SUPFAM" id="SSF53254">
    <property type="entry name" value="Phosphoglycerate mutase-like"/>
    <property type="match status" value="1"/>
</dbReference>
<evidence type="ECO:0000313" key="15">
    <source>
        <dbReference type="Proteomes" id="UP000005141"/>
    </source>
</evidence>
<dbReference type="PANTHER" id="PTHR20963:SF8">
    <property type="entry name" value="MULTIPLE INOSITOL POLYPHOSPHATE PHOSPHATASE 1"/>
    <property type="match status" value="1"/>
</dbReference>
<dbReference type="InterPro" id="IPR029033">
    <property type="entry name" value="His_PPase_superfam"/>
</dbReference>
<evidence type="ECO:0000256" key="5">
    <source>
        <dbReference type="ARBA" id="ARBA00018097"/>
    </source>
</evidence>
<dbReference type="GO" id="GO:0034417">
    <property type="term" value="F:bisphosphoglycerate 3-phosphatase activity"/>
    <property type="evidence" value="ECO:0007669"/>
    <property type="project" value="UniProtKB-EC"/>
</dbReference>